<name>A0ABR4N382_9FUNG</name>
<dbReference type="EMBL" id="JADGIZ020000039">
    <property type="protein sequence ID" value="KAL2913936.1"/>
    <property type="molecule type" value="Genomic_DNA"/>
</dbReference>
<proteinExistence type="predicted"/>
<comment type="caution">
    <text evidence="1">The sequence shown here is derived from an EMBL/GenBank/DDBJ whole genome shotgun (WGS) entry which is preliminary data.</text>
</comment>
<gene>
    <name evidence="1" type="ORF">HK105_206527</name>
</gene>
<sequence>MNAAIEDHPQLYREATNHPEKIGAAPKVCEGCEGCTQATAKAPATQPTPDLFPAAIREIENHGTPEQVAALHRAEQTH</sequence>
<organism evidence="1 2">
    <name type="scientific">Polyrhizophydium stewartii</name>
    <dbReference type="NCBI Taxonomy" id="2732419"/>
    <lineage>
        <taxon>Eukaryota</taxon>
        <taxon>Fungi</taxon>
        <taxon>Fungi incertae sedis</taxon>
        <taxon>Chytridiomycota</taxon>
        <taxon>Chytridiomycota incertae sedis</taxon>
        <taxon>Chytridiomycetes</taxon>
        <taxon>Rhizophydiales</taxon>
        <taxon>Rhizophydiales incertae sedis</taxon>
        <taxon>Polyrhizophydium</taxon>
    </lineage>
</organism>
<dbReference type="Proteomes" id="UP001527925">
    <property type="component" value="Unassembled WGS sequence"/>
</dbReference>
<reference evidence="1 2" key="1">
    <citation type="submission" date="2023-09" db="EMBL/GenBank/DDBJ databases">
        <title>Pangenome analysis of Batrachochytrium dendrobatidis and related Chytrids.</title>
        <authorList>
            <person name="Yacoub M.N."/>
            <person name="Stajich J.E."/>
            <person name="James T.Y."/>
        </authorList>
    </citation>
    <scope>NUCLEOTIDE SEQUENCE [LARGE SCALE GENOMIC DNA]</scope>
    <source>
        <strain evidence="1 2">JEL0888</strain>
    </source>
</reference>
<protein>
    <submittedName>
        <fullName evidence="1">Uncharacterized protein</fullName>
    </submittedName>
</protein>
<evidence type="ECO:0000313" key="2">
    <source>
        <dbReference type="Proteomes" id="UP001527925"/>
    </source>
</evidence>
<evidence type="ECO:0000313" key="1">
    <source>
        <dbReference type="EMBL" id="KAL2913936.1"/>
    </source>
</evidence>
<accession>A0ABR4N382</accession>
<keyword evidence="2" id="KW-1185">Reference proteome</keyword>